<dbReference type="InterPro" id="IPR000198">
    <property type="entry name" value="RhoGAP_dom"/>
</dbReference>
<evidence type="ECO:0000256" key="6">
    <source>
        <dbReference type="ARBA" id="ARBA00022490"/>
    </source>
</evidence>
<evidence type="ECO:0000256" key="1">
    <source>
        <dbReference type="ARBA" id="ARBA00004245"/>
    </source>
</evidence>
<reference evidence="15" key="1">
    <citation type="journal article" date="2004" name="Genome Res.">
        <title>The status, quality, and expansion of the NIH full-length cDNA project: the Mammalian Gene Collection (MGC).</title>
        <authorList>
            <consortium name="The MGC Project Team"/>
            <person name="Gerhard D.S."/>
            <person name="Wagner L."/>
            <person name="Feingold E.A."/>
            <person name="Shenmen C.M."/>
            <person name="Grouse L.H."/>
            <person name="Schuler G."/>
            <person name="Klein S.L."/>
            <person name="Old S."/>
            <person name="Rasooly R."/>
            <person name="Good P."/>
            <person name="Guyer M."/>
            <person name="Peck A.M."/>
            <person name="Derge J.G."/>
            <person name="Lipman D."/>
            <person name="Collins F.S."/>
            <person name="Jang W."/>
            <person name="Sherry S."/>
            <person name="Feolo M."/>
            <person name="Misquitta L."/>
            <person name="Lee E."/>
            <person name="Rotmistrovsky K."/>
            <person name="Greenhut S.F."/>
            <person name="Schaefer C.F."/>
            <person name="Buetow K."/>
            <person name="Bonner T.I."/>
            <person name="Haussler D."/>
            <person name="Kent J."/>
            <person name="Kiekhaus M."/>
            <person name="Furey T."/>
            <person name="Brent M."/>
            <person name="Prange C."/>
            <person name="Schreiber K."/>
            <person name="Shapiro N."/>
            <person name="Bhat N.K."/>
            <person name="Hopkins R.F."/>
            <person name="Hsie F."/>
            <person name="Driscoll T."/>
            <person name="Soares M.B."/>
            <person name="Casavant T.L."/>
            <person name="Scheetz T.E."/>
            <person name="Brown-stein M.J."/>
            <person name="Usdin T.B."/>
            <person name="Toshiyuki S."/>
            <person name="Carninci P."/>
            <person name="Piao Y."/>
            <person name="Dudekula D.B."/>
            <person name="Ko M.S."/>
            <person name="Kawakami K."/>
            <person name="Suzuki Y."/>
            <person name="Sugano S."/>
            <person name="Gruber C.E."/>
            <person name="Smith M.R."/>
            <person name="Simmons B."/>
            <person name="Moore T."/>
            <person name="Waterman R."/>
            <person name="Johnson S.L."/>
            <person name="Ruan Y."/>
            <person name="Wei C.L."/>
            <person name="Mathavan S."/>
            <person name="Gunaratne P.H."/>
            <person name="Wu J."/>
            <person name="Garcia A.M."/>
            <person name="Hulyk S.W."/>
            <person name="Fuh E."/>
            <person name="Yuan Y."/>
            <person name="Sneed A."/>
            <person name="Kowis C."/>
            <person name="Hodgson A."/>
            <person name="Muzny D.M."/>
            <person name="McPherson J."/>
            <person name="Gibbs R.A."/>
            <person name="Fahey J."/>
            <person name="Helton E."/>
            <person name="Ketteman M."/>
            <person name="Madan A."/>
            <person name="Rodrigues S."/>
            <person name="Sanchez A."/>
            <person name="Whiting M."/>
            <person name="Madari A."/>
            <person name="Young A.C."/>
            <person name="Wetherby K.D."/>
            <person name="Granite S.J."/>
            <person name="Kwong P.N."/>
            <person name="Brinkley C.P."/>
            <person name="Pearson R.L."/>
            <person name="Bouffard G.G."/>
            <person name="Blakesly R.W."/>
            <person name="Green E.D."/>
            <person name="Dickson M.C."/>
            <person name="Rodriguez A.C."/>
            <person name="Grimwood J."/>
            <person name="Schmutz J."/>
            <person name="Myers R.M."/>
            <person name="Butterfield Y.S."/>
            <person name="Griffith M."/>
            <person name="Griffith O.L."/>
            <person name="Krzywinski M.I."/>
            <person name="Liao N."/>
            <person name="Morin R."/>
            <person name="Morrin R."/>
            <person name="Palmquist D."/>
            <person name="Petrescu A.S."/>
            <person name="Skalska U."/>
            <person name="Smailus D.E."/>
            <person name="Stott J.M."/>
            <person name="Schnerch A."/>
            <person name="Schein J.E."/>
            <person name="Jones S.J."/>
            <person name="Holt R.A."/>
            <person name="Baross A."/>
            <person name="Marra M.A."/>
            <person name="Clifton S."/>
            <person name="Makowski K.A."/>
            <person name="Bosak S."/>
            <person name="Malek J."/>
        </authorList>
    </citation>
    <scope>NUCLEOTIDE SEQUENCE [LARGE SCALE MRNA]</scope>
</reference>
<keyword evidence="10" id="KW-0206">Cytoskeleton</keyword>
<dbReference type="PeptideAtlas" id="J3JSM9"/>
<dbReference type="GO" id="GO:0030659">
    <property type="term" value="C:cytoplasmic vesicle membrane"/>
    <property type="evidence" value="ECO:0007669"/>
    <property type="project" value="UniProtKB-SubCell"/>
</dbReference>
<evidence type="ECO:0000256" key="2">
    <source>
        <dbReference type="ARBA" id="ARBA00004282"/>
    </source>
</evidence>
<dbReference type="CDD" id="cd06756">
    <property type="entry name" value="PDZ_ARHGAP21_23-like"/>
    <property type="match status" value="1"/>
</dbReference>
<dbReference type="FunFam" id="1.10.555.10:FF:000014">
    <property type="entry name" value="Rho GTPase activating protein 21"/>
    <property type="match status" value="1"/>
</dbReference>
<sequence>MATRRTGLSEGDGDKLKACEVSKNKDGKEQSETVSLSEDETFSWPGPKTVTLKRTSQGFGFTLRHFIVYPPESAIQFSYKDEENGNRGGKQRNRLEPMDTIFVKQVKEGGPAFEAGLCTGDRIIKVNGESVIGKTYSQVIALIQNSDTTLELSVMPKDEDILQVAYSQDAYLKGNEAYSGNARNIPEPPPICYPWLPSAPSAMAQPVEISPPDSSLSKQQTSTPVLTQPGRAYRMEIQVPPSPTDVAKSNTAVCVCNESVRTVIVPSEKVVDLLSNRNNHTGPSHRTEEVRYGVSEQTSLKTVSRTTSPPLSIPTTHLIHQPAGSRSLEPSGILLKSGNYSGHSDGISSSRSQAVEAPSVSVNHYSPNSHQHIDWKNYKTYKEYIDNRRLHIGCRTIQERLDSLRAASQSTTDYNQVVPNRTTLQGRRRSTSHDRVPQSVQIRQRSVSQERLEDSVLMKYCPRSASQGALTSPSVSFSNHRTRSWDYIEGQDETLENVNSGTPIPDSNGEKKQTYKWSGFTEQDDRRGICERPRQQEIHKSFRGSNFTVAPSVVNSDNRRMSGRGVGSVSQFKKIPSIMRKTFEKKPTATGTFGVRLDDCPPAHTNRYIPLIVDICCKLVEERGLEYTGIYRVPGNNAAISSMQEELNKGMADIDIQDDKWRDLNVISSLLKSFFRKLPEPLFTNDKYADFIEANRKEDPLDRLKTLKRLIHDLPEHHYETLKFLSAHLKTVAENSEKNKMEPRNLAIVFGPTLVRTSEDNMTHMVTHMPDQYKIVETLIQHHDWFFTEEGAEEPLTTVQEESTVDSQPVPNIDHLLTNIGRTGVSPGDVSDSATSDSTKSKGSWGSGKDQYSRELLVSSIFAAASRKRKKPKEKAQPSSSEDELDNVFFKKENVEQCHNDTKEESKKESETLGRKQKIIIAKENSTRKDPSTTKDEKISLGKESTPSEEPSPPHNSKHNKSPTLSCRFAILKESPRSLLAQKSSHLEETGSDSGTLLSTSSQASLARFSMKKSTSPETKHSEFLANVSTITSDYSTTSSATYLTSLDSSRLSPEVQSVAESKGDEADDERSELISEGRPVETDSESEFPVFPTALTSERLFRGKLQEVTKSSRRNSEGSELSCTEGSLTSSLDSRRQLFSSHKLIECDTLSRKKSARFKSDSGSLGDAKNEKEAPSLTKVFDVMKKGKSTGSLLTPTRGESEKQEPTWKTKIADRLKLRPRAPADDMFGVGNHKVNAETAKRKSIRRRHTLGGHRDATEISVLNFWKVHEQSGERESELSAVNRLKPKCSAQDLSISDWLARERLRTSTSDLSRGEIGDPQTENPSTREIATTDTPLSLHCNTGSSSSTLASTNRPLLSIPPQSPDQINGESFQNVSKNASSAANAQPHKLSETPGTKAEFHPCL</sequence>
<dbReference type="PROSITE" id="PS50106">
    <property type="entry name" value="PDZ"/>
    <property type="match status" value="1"/>
</dbReference>
<feature type="region of interest" description="Disordered" evidence="12">
    <location>
        <begin position="421"/>
        <end position="447"/>
    </location>
</feature>
<protein>
    <submittedName>
        <fullName evidence="15">ARHGAP21 protein</fullName>
    </submittedName>
</protein>
<dbReference type="OrthoDB" id="6281275at2759"/>
<dbReference type="IntAct" id="J3JSM9">
    <property type="interactions" value="1"/>
</dbReference>
<dbReference type="GO" id="GO:0000139">
    <property type="term" value="C:Golgi membrane"/>
    <property type="evidence" value="ECO:0007669"/>
    <property type="project" value="UniProtKB-SubCell"/>
</dbReference>
<evidence type="ECO:0000256" key="4">
    <source>
        <dbReference type="ARBA" id="ARBA00004395"/>
    </source>
</evidence>
<feature type="compositionally biased region" description="Basic and acidic residues" evidence="12">
    <location>
        <begin position="889"/>
        <end position="914"/>
    </location>
</feature>
<gene>
    <name evidence="15" type="primary">ARHGAP21</name>
</gene>
<evidence type="ECO:0000256" key="3">
    <source>
        <dbReference type="ARBA" id="ARBA00004284"/>
    </source>
</evidence>
<feature type="compositionally biased region" description="Basic and acidic residues" evidence="12">
    <location>
        <begin position="12"/>
        <end position="31"/>
    </location>
</feature>
<dbReference type="InterPro" id="IPR036034">
    <property type="entry name" value="PDZ_sf"/>
</dbReference>
<dbReference type="EMBL" id="BC118915">
    <property type="protein sequence ID" value="AAI18916.1"/>
    <property type="molecule type" value="mRNA"/>
</dbReference>
<dbReference type="InterPro" id="IPR001478">
    <property type="entry name" value="PDZ"/>
</dbReference>
<dbReference type="InterPro" id="IPR041489">
    <property type="entry name" value="PDZ_6"/>
</dbReference>
<keyword evidence="5" id="KW-0343">GTPase activation</keyword>
<dbReference type="CDD" id="cd04395">
    <property type="entry name" value="RhoGAP_ARHGAP21"/>
    <property type="match status" value="1"/>
</dbReference>
<feature type="domain" description="Rho-GAP" evidence="14">
    <location>
        <begin position="595"/>
        <end position="787"/>
    </location>
</feature>
<evidence type="ECO:0000256" key="10">
    <source>
        <dbReference type="ARBA" id="ARBA00023212"/>
    </source>
</evidence>
<evidence type="ECO:0000256" key="11">
    <source>
        <dbReference type="ARBA" id="ARBA00023329"/>
    </source>
</evidence>
<dbReference type="Pfam" id="PF00620">
    <property type="entry name" value="RhoGAP"/>
    <property type="match status" value="1"/>
</dbReference>
<feature type="compositionally biased region" description="Basic and acidic residues" evidence="12">
    <location>
        <begin position="925"/>
        <end position="941"/>
    </location>
</feature>
<feature type="compositionally biased region" description="Polar residues" evidence="12">
    <location>
        <begin position="1322"/>
        <end position="1357"/>
    </location>
</feature>
<feature type="region of interest" description="Disordered" evidence="12">
    <location>
        <begin position="980"/>
        <end position="1023"/>
    </location>
</feature>
<dbReference type="SUPFAM" id="SSF50156">
    <property type="entry name" value="PDZ domain-like"/>
    <property type="match status" value="1"/>
</dbReference>
<evidence type="ECO:0000259" key="14">
    <source>
        <dbReference type="PROSITE" id="PS50238"/>
    </source>
</evidence>
<feature type="compositionally biased region" description="Polar residues" evidence="12">
    <location>
        <begin position="1051"/>
        <end position="1060"/>
    </location>
</feature>
<keyword evidence="9" id="KW-0472">Membrane</keyword>
<feature type="region of interest" description="Disordered" evidence="12">
    <location>
        <begin position="275"/>
        <end position="314"/>
    </location>
</feature>
<evidence type="ECO:0000256" key="7">
    <source>
        <dbReference type="ARBA" id="ARBA00022949"/>
    </source>
</evidence>
<evidence type="ECO:0000256" key="8">
    <source>
        <dbReference type="ARBA" id="ARBA00023034"/>
    </source>
</evidence>
<dbReference type="Gene3D" id="2.30.42.10">
    <property type="match status" value="1"/>
</dbReference>
<feature type="region of interest" description="Disordered" evidence="12">
    <location>
        <begin position="1046"/>
        <end position="1090"/>
    </location>
</feature>
<evidence type="ECO:0000256" key="9">
    <source>
        <dbReference type="ARBA" id="ARBA00023136"/>
    </source>
</evidence>
<feature type="compositionally biased region" description="Low complexity" evidence="12">
    <location>
        <begin position="992"/>
        <end position="1007"/>
    </location>
</feature>
<keyword evidence="6" id="KW-0963">Cytoplasm</keyword>
<dbReference type="GO" id="GO:0070161">
    <property type="term" value="C:anchoring junction"/>
    <property type="evidence" value="ECO:0007669"/>
    <property type="project" value="UniProtKB-SubCell"/>
</dbReference>
<dbReference type="PROSITE" id="PS50238">
    <property type="entry name" value="RHOGAP"/>
    <property type="match status" value="1"/>
</dbReference>
<keyword evidence="11" id="KW-0968">Cytoplasmic vesicle</keyword>
<dbReference type="GO" id="GO:0005856">
    <property type="term" value="C:cytoskeleton"/>
    <property type="evidence" value="ECO:0007669"/>
    <property type="project" value="UniProtKB-SubCell"/>
</dbReference>
<feature type="region of interest" description="Disordered" evidence="12">
    <location>
        <begin position="866"/>
        <end position="967"/>
    </location>
</feature>
<feature type="compositionally biased region" description="Polar residues" evidence="12">
    <location>
        <begin position="797"/>
        <end position="810"/>
    </location>
</feature>
<feature type="compositionally biased region" description="Polar residues" evidence="12">
    <location>
        <begin position="275"/>
        <end position="284"/>
    </location>
</feature>
<comment type="subcellular location">
    <subcellularLocation>
        <location evidence="2">Cell junction</location>
    </subcellularLocation>
    <subcellularLocation>
        <location evidence="1">Cytoplasm</location>
        <location evidence="1">Cytoskeleton</location>
    </subcellularLocation>
    <subcellularLocation>
        <location evidence="3">Cytoplasmic vesicle membrane</location>
        <topology evidence="3">Peripheral membrane protein</topology>
    </subcellularLocation>
    <subcellularLocation>
        <location evidence="4">Golgi apparatus membrane</location>
        <topology evidence="4">Peripheral membrane protein</topology>
    </subcellularLocation>
</comment>
<comment type="interaction">
    <interactant intactId="EBI-10178656">
        <id>J3JSM9</id>
    </interactant>
    <interactant intactId="EBI-3921570">
        <id>Q13360</id>
        <label>ZNF177</label>
    </interactant>
    <organismsDiffer>false</organismsDiffer>
    <experiments>3</experiments>
</comment>
<dbReference type="SMART" id="SM00228">
    <property type="entry name" value="PDZ"/>
    <property type="match status" value="1"/>
</dbReference>
<feature type="region of interest" description="Disordered" evidence="12">
    <location>
        <begin position="796"/>
        <end position="849"/>
    </location>
</feature>
<dbReference type="PANTHER" id="PTHR23175">
    <property type="entry name" value="PDZ DOMAIN-CONTAINING PROTEIN"/>
    <property type="match status" value="1"/>
</dbReference>
<keyword evidence="8" id="KW-0333">Golgi apparatus</keyword>
<name>J3JSM9_HUMAN</name>
<dbReference type="GO" id="GO:0007165">
    <property type="term" value="P:signal transduction"/>
    <property type="evidence" value="ECO:0007669"/>
    <property type="project" value="InterPro"/>
</dbReference>
<feature type="compositionally biased region" description="Basic and acidic residues" evidence="12">
    <location>
        <begin position="1072"/>
        <end position="1082"/>
    </location>
</feature>
<feature type="domain" description="PDZ" evidence="13">
    <location>
        <begin position="49"/>
        <end position="158"/>
    </location>
</feature>
<keyword evidence="7" id="KW-0965">Cell junction</keyword>
<proteinExistence type="evidence at protein level"/>
<evidence type="ECO:0000256" key="12">
    <source>
        <dbReference type="SAM" id="MobiDB-lite"/>
    </source>
</evidence>
<organism evidence="15">
    <name type="scientific">Homo sapiens</name>
    <name type="common">Human</name>
    <dbReference type="NCBI Taxonomy" id="9606"/>
    <lineage>
        <taxon>Eukaryota</taxon>
        <taxon>Metazoa</taxon>
        <taxon>Chordata</taxon>
        <taxon>Craniata</taxon>
        <taxon>Vertebrata</taxon>
        <taxon>Euteleostomi</taxon>
        <taxon>Mammalia</taxon>
        <taxon>Eutheria</taxon>
        <taxon>Euarchontoglires</taxon>
        <taxon>Primates</taxon>
        <taxon>Haplorrhini</taxon>
        <taxon>Catarrhini</taxon>
        <taxon>Hominidae</taxon>
        <taxon>Homo</taxon>
    </lineage>
</organism>
<dbReference type="Gene3D" id="1.10.555.10">
    <property type="entry name" value="Rho GTPase activation protein"/>
    <property type="match status" value="1"/>
</dbReference>
<feature type="region of interest" description="Disordered" evidence="12">
    <location>
        <begin position="1308"/>
        <end position="1406"/>
    </location>
</feature>
<feature type="region of interest" description="Disordered" evidence="12">
    <location>
        <begin position="1106"/>
        <end position="1134"/>
    </location>
</feature>
<feature type="compositionally biased region" description="Polar residues" evidence="12">
    <location>
        <begin position="1119"/>
        <end position="1134"/>
    </location>
</feature>
<accession>J3JSM9</accession>
<dbReference type="PANTHER" id="PTHR23175:SF16">
    <property type="entry name" value="RHO GTPASE-ACTIVATING PROTEIN 21"/>
    <property type="match status" value="1"/>
</dbReference>
<feature type="compositionally biased region" description="Low complexity" evidence="12">
    <location>
        <begin position="437"/>
        <end position="447"/>
    </location>
</feature>
<evidence type="ECO:0000313" key="15">
    <source>
        <dbReference type="EMBL" id="AAI18916.1"/>
    </source>
</evidence>
<dbReference type="SUPFAM" id="SSF48350">
    <property type="entry name" value="GTPase activation domain, GAP"/>
    <property type="match status" value="1"/>
</dbReference>
<evidence type="ECO:0000256" key="5">
    <source>
        <dbReference type="ARBA" id="ARBA00022468"/>
    </source>
</evidence>
<feature type="compositionally biased region" description="Low complexity" evidence="12">
    <location>
        <begin position="831"/>
        <end position="849"/>
    </location>
</feature>
<dbReference type="FunFam" id="2.30.42.10:FF:000066">
    <property type="entry name" value="Rho GTPase activating protein 21"/>
    <property type="match status" value="1"/>
</dbReference>
<dbReference type="Pfam" id="PF17820">
    <property type="entry name" value="PDZ_6"/>
    <property type="match status" value="1"/>
</dbReference>
<dbReference type="SMART" id="SM00324">
    <property type="entry name" value="RhoGAP"/>
    <property type="match status" value="1"/>
</dbReference>
<dbReference type="GO" id="GO:0005096">
    <property type="term" value="F:GTPase activator activity"/>
    <property type="evidence" value="ECO:0007669"/>
    <property type="project" value="UniProtKB-KW"/>
</dbReference>
<dbReference type="ChiTaRS" id="ARHGAP21">
    <property type="organism name" value="human"/>
</dbReference>
<evidence type="ECO:0000259" key="13">
    <source>
        <dbReference type="PROSITE" id="PS50106"/>
    </source>
</evidence>
<feature type="region of interest" description="Disordered" evidence="12">
    <location>
        <begin position="1"/>
        <end position="34"/>
    </location>
</feature>
<dbReference type="InterPro" id="IPR008936">
    <property type="entry name" value="Rho_GTPase_activation_prot"/>
</dbReference>
<feature type="compositionally biased region" description="Polar residues" evidence="12">
    <location>
        <begin position="1366"/>
        <end position="1379"/>
    </location>
</feature>
<feature type="compositionally biased region" description="Polar residues" evidence="12">
    <location>
        <begin position="295"/>
        <end position="314"/>
    </location>
</feature>